<organism evidence="2 3">
    <name type="scientific">Raoultella terrigena</name>
    <name type="common">Klebsiella terrigena</name>
    <dbReference type="NCBI Taxonomy" id="577"/>
    <lineage>
        <taxon>Bacteria</taxon>
        <taxon>Pseudomonadati</taxon>
        <taxon>Pseudomonadota</taxon>
        <taxon>Gammaproteobacteria</taxon>
        <taxon>Enterobacterales</taxon>
        <taxon>Enterobacteriaceae</taxon>
        <taxon>Klebsiella/Raoultella group</taxon>
        <taxon>Raoultella</taxon>
    </lineage>
</organism>
<name>A0A3P8KHF7_RAOTE</name>
<dbReference type="Proteomes" id="UP000274346">
    <property type="component" value="Chromosome"/>
</dbReference>
<evidence type="ECO:0000313" key="2">
    <source>
        <dbReference type="EMBL" id="VDR28625.1"/>
    </source>
</evidence>
<reference evidence="2 3" key="1">
    <citation type="submission" date="2018-12" db="EMBL/GenBank/DDBJ databases">
        <authorList>
            <consortium name="Pathogen Informatics"/>
        </authorList>
    </citation>
    <scope>NUCLEOTIDE SEQUENCE [LARGE SCALE GENOMIC DNA]</scope>
    <source>
        <strain evidence="2 3">NCTC13098</strain>
    </source>
</reference>
<feature type="signal peptide" evidence="1">
    <location>
        <begin position="1"/>
        <end position="22"/>
    </location>
</feature>
<proteinExistence type="predicted"/>
<keyword evidence="1" id="KW-0732">Signal</keyword>
<feature type="chain" id="PRO_5018270361" evidence="1">
    <location>
        <begin position="23"/>
        <end position="73"/>
    </location>
</feature>
<evidence type="ECO:0000256" key="1">
    <source>
        <dbReference type="SAM" id="SignalP"/>
    </source>
</evidence>
<evidence type="ECO:0000313" key="3">
    <source>
        <dbReference type="Proteomes" id="UP000274346"/>
    </source>
</evidence>
<dbReference type="KEGG" id="rtg:NCTC13098_05010"/>
<dbReference type="EMBL" id="LR131271">
    <property type="protein sequence ID" value="VDR28625.1"/>
    <property type="molecule type" value="Genomic_DNA"/>
</dbReference>
<dbReference type="Gene3D" id="3.40.190.10">
    <property type="entry name" value="Periplasmic binding protein-like II"/>
    <property type="match status" value="1"/>
</dbReference>
<gene>
    <name evidence="2" type="primary">ssuA_4</name>
    <name evidence="2" type="ORF">NCTC13098_05010</name>
</gene>
<sequence length="73" mass="7971">MRKLLAPLALGGLLMLSALSHAAQSAPDALRIGYQKGSVSMVLAKSHHLLEQRYPGTKISWVEFPAGRRCSKR</sequence>
<protein>
    <submittedName>
        <fullName evidence="2">Aliphatic sulfonates-binding protein</fullName>
    </submittedName>
</protein>
<dbReference type="AlphaFoldDB" id="A0A3P8KHF7"/>
<accession>A0A3P8KHF7</accession>